<name>A0A0H2QYZ8_9AGAM</name>
<accession>A0A0H2QYZ8</accession>
<gene>
    <name evidence="2" type="ORF">SCHPADRAFT_1003192</name>
</gene>
<reference evidence="2 3" key="1">
    <citation type="submission" date="2015-04" db="EMBL/GenBank/DDBJ databases">
        <title>Complete genome sequence of Schizopora paradoxa KUC8140, a cosmopolitan wood degrader in East Asia.</title>
        <authorList>
            <consortium name="DOE Joint Genome Institute"/>
            <person name="Min B."/>
            <person name="Park H."/>
            <person name="Jang Y."/>
            <person name="Kim J.-J."/>
            <person name="Kim K.H."/>
            <person name="Pangilinan J."/>
            <person name="Lipzen A."/>
            <person name="Riley R."/>
            <person name="Grigoriev I.V."/>
            <person name="Spatafora J.W."/>
            <person name="Choi I.-G."/>
        </authorList>
    </citation>
    <scope>NUCLEOTIDE SEQUENCE [LARGE SCALE GENOMIC DNA]</scope>
    <source>
        <strain evidence="2 3">KUC8140</strain>
    </source>
</reference>
<organism evidence="2 3">
    <name type="scientific">Schizopora paradoxa</name>
    <dbReference type="NCBI Taxonomy" id="27342"/>
    <lineage>
        <taxon>Eukaryota</taxon>
        <taxon>Fungi</taxon>
        <taxon>Dikarya</taxon>
        <taxon>Basidiomycota</taxon>
        <taxon>Agaricomycotina</taxon>
        <taxon>Agaricomycetes</taxon>
        <taxon>Hymenochaetales</taxon>
        <taxon>Schizoporaceae</taxon>
        <taxon>Schizopora</taxon>
    </lineage>
</organism>
<evidence type="ECO:0000313" key="2">
    <source>
        <dbReference type="EMBL" id="KLO04800.1"/>
    </source>
</evidence>
<feature type="region of interest" description="Disordered" evidence="1">
    <location>
        <begin position="376"/>
        <end position="408"/>
    </location>
</feature>
<evidence type="ECO:0000313" key="3">
    <source>
        <dbReference type="Proteomes" id="UP000053477"/>
    </source>
</evidence>
<keyword evidence="3" id="KW-1185">Reference proteome</keyword>
<protein>
    <submittedName>
        <fullName evidence="2">Uncharacterized protein</fullName>
    </submittedName>
</protein>
<dbReference type="Proteomes" id="UP000053477">
    <property type="component" value="Unassembled WGS sequence"/>
</dbReference>
<dbReference type="InParanoid" id="A0A0H2QYZ8"/>
<proteinExistence type="predicted"/>
<feature type="region of interest" description="Disordered" evidence="1">
    <location>
        <begin position="323"/>
        <end position="363"/>
    </location>
</feature>
<dbReference type="EMBL" id="KQ086429">
    <property type="protein sequence ID" value="KLO04800.1"/>
    <property type="molecule type" value="Genomic_DNA"/>
</dbReference>
<dbReference type="OrthoDB" id="2658589at2759"/>
<sequence>MIDPEAPDHFTLPGTLRSKVTPIKFKKRRPDVWSEEDTLYVAFNLASKPYIPPYIVSRDPPSNTDLRRLNWVRSGYIYLAFLPVPLEYRGPLLERLRIDERRLPILCVETSNRVHHKLDPKLAESWARLAEGLEQVAKILLPFTEFSANIKLPPRPKCDKLKLQKESKEECAKLIFEIRDAFSPWFALASFCIAVLDGWADIQMKSGFTENHPVWIGKLLASNIHPGWIGWLVNSPLSWFGGTPRLGTIIHFERNPYALAIGLMDQHNVPVVYCLHAKNEDGLPPAAFRDKYLSWYRSLFDRRASEEDMGAYLRKFVPPASAVERTGSSNDEQVLGGNDFGAIASTQDPSDPELEPQSGQRPFETREQFFARREEENVELISRETPEESGRREKRLEKAKKFNRPDGKSTTRVFCWEIVSNREIRCSQRSFTFEMLFTSLYTKEEMKYDAVRDEWDMWRNMKLTGLVPDHDIDYDPWLDEDFLQSDDPDPRIFELDLCEAMGNTHLTDIPSPKPGSSSHTHTAEACSVAAKFPLETALQLWYGFTIQNPANITSHSFAIDPALKNTYDSLGKGNRLNAIFVDSISNLPNPPTATRLFLTHLITGSSNAPRDLSDLHDRSLFDSRRSGIRLLSKKFVAQAVDDDRSPKLPLFGIELVDERGNRVEDRDGRQLFFWNAITVLAILRLSRERNRSVSHIAKYLVELGAAFLMTIPRSRIRNTFQDIRVTGLGRRWRGYKPDRGDFGMYQQKCFELFSIRRIRRALRCGGILWRIALEFIGADEALDGPVYEACNEPLWVCNSQSDRAEYVEDGLSMDEILLLIGSFELCDEKSNNKPVWSSYWPPPWIWESSGYCVGYWTPDCEDWFINRLNRMKDGTNVDPLLCVEDWKGVVKRFRQTKKMTNTLEKHCINIIEEVMTTN</sequence>
<evidence type="ECO:0000256" key="1">
    <source>
        <dbReference type="SAM" id="MobiDB-lite"/>
    </source>
</evidence>
<dbReference type="AlphaFoldDB" id="A0A0H2QYZ8"/>